<proteinExistence type="predicted"/>
<dbReference type="OMA" id="AMNDTWE"/>
<organism evidence="3 4">
    <name type="scientific">Trypanosoma rangeli</name>
    <dbReference type="NCBI Taxonomy" id="5698"/>
    <lineage>
        <taxon>Eukaryota</taxon>
        <taxon>Discoba</taxon>
        <taxon>Euglenozoa</taxon>
        <taxon>Kinetoplastea</taxon>
        <taxon>Metakinetoplastina</taxon>
        <taxon>Trypanosomatida</taxon>
        <taxon>Trypanosomatidae</taxon>
        <taxon>Trypanosoma</taxon>
        <taxon>Herpetosoma</taxon>
    </lineage>
</organism>
<protein>
    <recommendedName>
        <fullName evidence="5">Kelch repeat-containing protein</fullName>
    </recommendedName>
</protein>
<evidence type="ECO:0000256" key="1">
    <source>
        <dbReference type="ARBA" id="ARBA00022441"/>
    </source>
</evidence>
<dbReference type="PANTHER" id="PTHR46093">
    <property type="entry name" value="ACYL-COA-BINDING DOMAIN-CONTAINING PROTEIN 5"/>
    <property type="match status" value="1"/>
</dbReference>
<comment type="caution">
    <text evidence="3">The sequence shown here is derived from an EMBL/GenBank/DDBJ whole genome shotgun (WGS) entry which is preliminary data.</text>
</comment>
<keyword evidence="2" id="KW-0677">Repeat</keyword>
<dbReference type="RefSeq" id="XP_029239227.1">
    <property type="nucleotide sequence ID" value="XM_029380901.1"/>
</dbReference>
<dbReference type="OrthoDB" id="45365at2759"/>
<evidence type="ECO:0000256" key="2">
    <source>
        <dbReference type="ARBA" id="ARBA00022737"/>
    </source>
</evidence>
<keyword evidence="1" id="KW-0880">Kelch repeat</keyword>
<dbReference type="PANTHER" id="PTHR46093:SF3">
    <property type="entry name" value="ACYL-COA-BINDING DOMAIN-CONTAINING PROTEIN 4"/>
    <property type="match status" value="1"/>
</dbReference>
<dbReference type="InterPro" id="IPR015915">
    <property type="entry name" value="Kelch-typ_b-propeller"/>
</dbReference>
<dbReference type="Proteomes" id="UP000283634">
    <property type="component" value="Unassembled WGS sequence"/>
</dbReference>
<evidence type="ECO:0000313" key="4">
    <source>
        <dbReference type="Proteomes" id="UP000283634"/>
    </source>
</evidence>
<dbReference type="Gene3D" id="2.120.10.80">
    <property type="entry name" value="Kelch-type beta propeller"/>
    <property type="match status" value="2"/>
</dbReference>
<evidence type="ECO:0000313" key="3">
    <source>
        <dbReference type="EMBL" id="RNF06378.1"/>
    </source>
</evidence>
<dbReference type="SUPFAM" id="SSF50965">
    <property type="entry name" value="Galactose oxidase, central domain"/>
    <property type="match status" value="1"/>
</dbReference>
<name>A0A422NLJ5_TRYRA</name>
<accession>A0A422NLJ5</accession>
<reference evidence="3 4" key="1">
    <citation type="journal article" date="2018" name="BMC Genomics">
        <title>Genomic comparison of Trypanosoma conorhini and Trypanosoma rangeli to Trypanosoma cruzi strains of high and low virulence.</title>
        <authorList>
            <person name="Bradwell K.R."/>
            <person name="Koparde V.N."/>
            <person name="Matveyev A.V."/>
            <person name="Serrano M.G."/>
            <person name="Alves J.M."/>
            <person name="Parikh H."/>
            <person name="Huang B."/>
            <person name="Lee V."/>
            <person name="Espinosa-Alvarez O."/>
            <person name="Ortiz P.A."/>
            <person name="Costa-Martins A.G."/>
            <person name="Teixeira M.M."/>
            <person name="Buck G.A."/>
        </authorList>
    </citation>
    <scope>NUCLEOTIDE SEQUENCE [LARGE SCALE GENOMIC DNA]</scope>
    <source>
        <strain evidence="3 4">AM80</strain>
    </source>
</reference>
<sequence>MSSPILRNRELYAGESPARMGDVVVEELDTLEVRYHATFFQLHDSAANKLAVAPQSSLSQDDATEATMVSEPFSSQAAACQRLGTASPYSLHTPEELLQPLHQVPAARSGHLLLSCGPRRSLILHGGLEVGSTSFLNDTWEYLIDAQRWVQLICRGAPAKQPCHSRLSSESVSGEEQVVDGEMPPKAFGQSGTLFGGGRLLFVHGGVTGGNGGAAPAFKLDIERRLWSKVQLTMQLPPRWGSVAQTLLIPVCASASAKRLSPKSLCAPFSSVSSSLEAEEAVVEAQEEEEPQQQRGTEVVVVFGGMRDTEAYNTTYLLYLTTPPHSSGKLRYREGEARVVEVIPSIAPYIFPGRRRACATVCRDFFLFVFGGRDSTHFYNDLWVLNAYTRQWVMVREETPLRFMREFFLRPYDKKPGARILEYVKNVILLRRDIRRCRTPVSTPHRCRHCNSSALWRTGAVMVARGLEIFIFGGFTYDGRGLIETHKDVHVYNYMRHIWREAYVDVGCLPSPFPAGYFTTREGERAQNWESMKNIISVLPDGRTMAAMCVDPVMPGFRFFLHGGRSEDEPIGELYDVRVHVTCTALSDTSLVYEGELRHCGDATFVPTATTLRSTLRRRRLPHATWPVRSPSAVQLTLQGSPCRWGYRTLRDQTGDWVRAVLLEETTLRRTTGLLLRPEDKVVRQEWLEEAHAAGVKLQKKADEMFPEAVRSVVSCAPPFIRRG</sequence>
<dbReference type="SUPFAM" id="SSF117281">
    <property type="entry name" value="Kelch motif"/>
    <property type="match status" value="1"/>
</dbReference>
<dbReference type="VEuPathDB" id="TriTrypDB:TRSC58_03105"/>
<evidence type="ECO:0008006" key="5">
    <source>
        <dbReference type="Google" id="ProtNLM"/>
    </source>
</evidence>
<dbReference type="GeneID" id="40327884"/>
<gene>
    <name evidence="3" type="ORF">TraAM80_03951</name>
</gene>
<dbReference type="EMBL" id="MKGL01000110">
    <property type="protein sequence ID" value="RNF06378.1"/>
    <property type="molecule type" value="Genomic_DNA"/>
</dbReference>
<dbReference type="AlphaFoldDB" id="A0A422NLJ5"/>
<dbReference type="InterPro" id="IPR011043">
    <property type="entry name" value="Gal_Oxase/kelch_b-propeller"/>
</dbReference>
<keyword evidence="4" id="KW-1185">Reference proteome</keyword>